<sequence length="251" mass="28544">MANIVNIDERKCPYKGDGMAGWGKLMAGFATSHGRLEEERNQDTTQRVVDMRTLTEDVLTDYDKVITHLSGDELQCLIDSIATACQDYNDNYWTKEQAIADVKEITDALFNDYYEMVVPTILNKQCTHGLYNDTSTQLILDRAYAEVQKDAAQLTLDNIWKYFQHYQQLAATLVSFIRLAIDNVTTENFSQVQDRDQTENNQQDLTRNVKEDNETNKSLNLADLAIDMGILMLGYAIVSELVHRAYGDCGN</sequence>
<proteinExistence type="predicted"/>
<accession>A0A6S6TNS0</accession>
<dbReference type="EMBL" id="CACVAT010000392">
    <property type="protein sequence ID" value="CAA6824451.1"/>
    <property type="molecule type" value="Genomic_DNA"/>
</dbReference>
<protein>
    <submittedName>
        <fullName evidence="1">Uncharacterized protein</fullName>
    </submittedName>
</protein>
<organism evidence="1">
    <name type="scientific">uncultured Thiotrichaceae bacterium</name>
    <dbReference type="NCBI Taxonomy" id="298394"/>
    <lineage>
        <taxon>Bacteria</taxon>
        <taxon>Pseudomonadati</taxon>
        <taxon>Pseudomonadota</taxon>
        <taxon>Gammaproteobacteria</taxon>
        <taxon>Thiotrichales</taxon>
        <taxon>Thiotrichaceae</taxon>
        <taxon>environmental samples</taxon>
    </lineage>
</organism>
<evidence type="ECO:0000313" key="1">
    <source>
        <dbReference type="EMBL" id="CAA6824451.1"/>
    </source>
</evidence>
<dbReference type="AlphaFoldDB" id="A0A6S6TNS0"/>
<reference evidence="1" key="1">
    <citation type="submission" date="2020-01" db="EMBL/GenBank/DDBJ databases">
        <authorList>
            <person name="Meier V. D."/>
            <person name="Meier V D."/>
        </authorList>
    </citation>
    <scope>NUCLEOTIDE SEQUENCE</scope>
    <source>
        <strain evidence="1">HLG_WM_MAG_09</strain>
    </source>
</reference>
<name>A0A6S6TNS0_9GAMM</name>
<gene>
    <name evidence="1" type="ORF">HELGO_WM43358</name>
</gene>